<comment type="caution">
    <text evidence="9">The sequence shown here is derived from an EMBL/GenBank/DDBJ whole genome shotgun (WGS) entry which is preliminary data.</text>
</comment>
<accession>A0ABP8DWH4</accession>
<evidence type="ECO:0000256" key="2">
    <source>
        <dbReference type="ARBA" id="ARBA00010961"/>
    </source>
</evidence>
<proteinExistence type="inferred from homology"/>
<dbReference type="Pfam" id="PF00872">
    <property type="entry name" value="Transposase_mut"/>
    <property type="match status" value="1"/>
</dbReference>
<dbReference type="PANTHER" id="PTHR33217">
    <property type="entry name" value="TRANSPOSASE FOR INSERTION SEQUENCE ELEMENT IS1081"/>
    <property type="match status" value="1"/>
</dbReference>
<evidence type="ECO:0000256" key="7">
    <source>
        <dbReference type="SAM" id="MobiDB-lite"/>
    </source>
</evidence>
<comment type="function">
    <text evidence="1 6">Required for the transposition of the insertion element.</text>
</comment>
<evidence type="ECO:0000313" key="9">
    <source>
        <dbReference type="EMBL" id="GAA4264318.1"/>
    </source>
</evidence>
<organism evidence="9 10">
    <name type="scientific">Dactylosporangium darangshiense</name>
    <dbReference type="NCBI Taxonomy" id="579108"/>
    <lineage>
        <taxon>Bacteria</taxon>
        <taxon>Bacillati</taxon>
        <taxon>Actinomycetota</taxon>
        <taxon>Actinomycetes</taxon>
        <taxon>Micromonosporales</taxon>
        <taxon>Micromonosporaceae</taxon>
        <taxon>Dactylosporangium</taxon>
    </lineage>
</organism>
<keyword evidence="3 6" id="KW-0815">Transposition</keyword>
<evidence type="ECO:0000256" key="4">
    <source>
        <dbReference type="ARBA" id="ARBA00023125"/>
    </source>
</evidence>
<evidence type="ECO:0000259" key="8">
    <source>
        <dbReference type="Pfam" id="PF01548"/>
    </source>
</evidence>
<feature type="domain" description="Transposase IS110-like N-terminal" evidence="8">
    <location>
        <begin position="241"/>
        <end position="371"/>
    </location>
</feature>
<evidence type="ECO:0000256" key="1">
    <source>
        <dbReference type="ARBA" id="ARBA00002190"/>
    </source>
</evidence>
<evidence type="ECO:0000256" key="5">
    <source>
        <dbReference type="ARBA" id="ARBA00023172"/>
    </source>
</evidence>
<keyword evidence="4 6" id="KW-0238">DNA-binding</keyword>
<dbReference type="EMBL" id="BAABAT010000144">
    <property type="protein sequence ID" value="GAA4264318.1"/>
    <property type="molecule type" value="Genomic_DNA"/>
</dbReference>
<evidence type="ECO:0000256" key="6">
    <source>
        <dbReference type="RuleBase" id="RU365089"/>
    </source>
</evidence>
<dbReference type="Proteomes" id="UP001500620">
    <property type="component" value="Unassembled WGS sequence"/>
</dbReference>
<feature type="region of interest" description="Disordered" evidence="7">
    <location>
        <begin position="1"/>
        <end position="21"/>
    </location>
</feature>
<keyword evidence="10" id="KW-1185">Reference proteome</keyword>
<gene>
    <name evidence="9" type="ORF">GCM10022255_116840</name>
</gene>
<dbReference type="NCBIfam" id="NF033543">
    <property type="entry name" value="transpos_IS256"/>
    <property type="match status" value="1"/>
</dbReference>
<keyword evidence="5 6" id="KW-0233">DNA recombination</keyword>
<dbReference type="PANTHER" id="PTHR33217:SF8">
    <property type="entry name" value="MUTATOR FAMILY TRANSPOSASE"/>
    <property type="match status" value="1"/>
</dbReference>
<sequence length="371" mass="40231">MTATLDDVTARKRRPEPSAEEQAAAELVRLAKEQGLSLTGPDGLLKQLTKTVLETALNEEMTEHLGYAKRDPAGVGAGNVRNGTRSKTVLTDNTGPVQVDVPRDRAGSFTPQIVKKRQRRLSGVDEVVLSLYAKGLTTGEISAHFAEIYGASVSKETISRITDKVVEEMTEWSHRPLDGVYAAVFIDAIVIKVRDGQVANRPFYAAIGVTLEGDKDVLGLWAGSGGEGVDSMTQLDGPIHLGLDVAKSQVVVEILEPGRESPAVDRIAHDEASVRRLVDRFADRSRLRVCYEAGPTGFGLYRLLRSIGVACDVVAPSLIPRSPGDRVKTDKRDARRLARLHRSGELVAIAVATPEQEAVRDLCRARTALVR</sequence>
<name>A0ABP8DWH4_9ACTN</name>
<evidence type="ECO:0000256" key="3">
    <source>
        <dbReference type="ARBA" id="ARBA00022578"/>
    </source>
</evidence>
<evidence type="ECO:0000313" key="10">
    <source>
        <dbReference type="Proteomes" id="UP001500620"/>
    </source>
</evidence>
<comment type="similarity">
    <text evidence="2 6">Belongs to the transposase mutator family.</text>
</comment>
<dbReference type="Pfam" id="PF01548">
    <property type="entry name" value="DEDD_Tnp_IS110"/>
    <property type="match status" value="1"/>
</dbReference>
<dbReference type="InterPro" id="IPR002525">
    <property type="entry name" value="Transp_IS110-like_N"/>
</dbReference>
<protein>
    <recommendedName>
        <fullName evidence="6">Mutator family transposase</fullName>
    </recommendedName>
</protein>
<keyword evidence="6" id="KW-0814">Transposable element</keyword>
<dbReference type="InterPro" id="IPR001207">
    <property type="entry name" value="Transposase_mutator"/>
</dbReference>
<reference evidence="10" key="1">
    <citation type="journal article" date="2019" name="Int. J. Syst. Evol. Microbiol.">
        <title>The Global Catalogue of Microorganisms (GCM) 10K type strain sequencing project: providing services to taxonomists for standard genome sequencing and annotation.</title>
        <authorList>
            <consortium name="The Broad Institute Genomics Platform"/>
            <consortium name="The Broad Institute Genome Sequencing Center for Infectious Disease"/>
            <person name="Wu L."/>
            <person name="Ma J."/>
        </authorList>
    </citation>
    <scope>NUCLEOTIDE SEQUENCE [LARGE SCALE GENOMIC DNA]</scope>
    <source>
        <strain evidence="10">JCM 17441</strain>
    </source>
</reference>